<comment type="caution">
    <text evidence="2">The sequence shown here is derived from an EMBL/GenBank/DDBJ whole genome shotgun (WGS) entry which is preliminary data.</text>
</comment>
<evidence type="ECO:0000313" key="3">
    <source>
        <dbReference type="Proteomes" id="UP000654075"/>
    </source>
</evidence>
<evidence type="ECO:0000256" key="1">
    <source>
        <dbReference type="SAM" id="MobiDB-lite"/>
    </source>
</evidence>
<sequence>MLLARCCWQKSEDFAVKMDSPEDRMHHLAALLQTENYELQSKLTQVLVSCTEVQGYFSISEKAKANLAPFDLFCGHISTFEKQLGAAWQEIERNPGRWQQFASAADSANAARQQFAIAARQQFASASRAQRKSLGAMTEEEVTSRGHSTWLDVSQAPPVSRTSARSRAASAPSQIASRRSSGKRTPFRSPSRPPSPPPVGEESLEPAQGKGPPPKGFGKAVEGPPLVKGAPKAASIPPPAKGPWKGEMAAEPPEEGAARRRTPRTATGSELQSNLGQEMLPENAGCARRPRAQGLLLLLKDMFANLLGSQGEAMGVQELQRSGSPPRHHADRTQDIVPWSRAASSRSSRSSLTHFFYEELAAQPTMEVESKKSSQLFGHEQLDQNEDRGDMEIALARTYPGPNSDDDPDTSPPLSCIYMVGNGDDGAKQSCTPSWHSEQEQDKSPPTSPSRRLDLTRTRNPAVTLDDAVLARSQSESELAEAEALSRPGSLWSSLWSRKAPSDGPKPTVWRYL</sequence>
<dbReference type="EMBL" id="CAJNNV010007925">
    <property type="protein sequence ID" value="CAE8595573.1"/>
    <property type="molecule type" value="Genomic_DNA"/>
</dbReference>
<proteinExistence type="predicted"/>
<feature type="compositionally biased region" description="Low complexity" evidence="1">
    <location>
        <begin position="242"/>
        <end position="251"/>
    </location>
</feature>
<evidence type="ECO:0000313" key="2">
    <source>
        <dbReference type="EMBL" id="CAE8595573.1"/>
    </source>
</evidence>
<feature type="region of interest" description="Disordered" evidence="1">
    <location>
        <begin position="480"/>
        <end position="513"/>
    </location>
</feature>
<name>A0A813E9G5_POLGL</name>
<organism evidence="2 3">
    <name type="scientific">Polarella glacialis</name>
    <name type="common">Dinoflagellate</name>
    <dbReference type="NCBI Taxonomy" id="89957"/>
    <lineage>
        <taxon>Eukaryota</taxon>
        <taxon>Sar</taxon>
        <taxon>Alveolata</taxon>
        <taxon>Dinophyceae</taxon>
        <taxon>Suessiales</taxon>
        <taxon>Suessiaceae</taxon>
        <taxon>Polarella</taxon>
    </lineage>
</organism>
<gene>
    <name evidence="2" type="ORF">PGLA1383_LOCUS14081</name>
</gene>
<feature type="compositionally biased region" description="Low complexity" evidence="1">
    <location>
        <begin position="160"/>
        <end position="179"/>
    </location>
</feature>
<dbReference type="Proteomes" id="UP000654075">
    <property type="component" value="Unassembled WGS sequence"/>
</dbReference>
<protein>
    <submittedName>
        <fullName evidence="2">Uncharacterized protein</fullName>
    </submittedName>
</protein>
<feature type="compositionally biased region" description="Basic and acidic residues" evidence="1">
    <location>
        <begin position="380"/>
        <end position="391"/>
    </location>
</feature>
<reference evidence="2" key="1">
    <citation type="submission" date="2021-02" db="EMBL/GenBank/DDBJ databases">
        <authorList>
            <person name="Dougan E. K."/>
            <person name="Rhodes N."/>
            <person name="Thang M."/>
            <person name="Chan C."/>
        </authorList>
    </citation>
    <scope>NUCLEOTIDE SEQUENCE</scope>
</reference>
<dbReference type="AlphaFoldDB" id="A0A813E9G5"/>
<accession>A0A813E9G5</accession>
<feature type="region of interest" description="Disordered" evidence="1">
    <location>
        <begin position="131"/>
        <end position="286"/>
    </location>
</feature>
<feature type="region of interest" description="Disordered" evidence="1">
    <location>
        <begin position="368"/>
        <end position="461"/>
    </location>
</feature>
<feature type="region of interest" description="Disordered" evidence="1">
    <location>
        <begin position="316"/>
        <end position="342"/>
    </location>
</feature>
<keyword evidence="3" id="KW-1185">Reference proteome</keyword>